<sequence length="179" mass="19178">MPTIHTYDARTREYLKTIDWTPPNEWVALPADATTLQPPAQREGFARVLNLAGDIWEHIEDHRGKAGYVEGQPHTVRDLGPLPAGWSDTAPEVPLADTKAAKRAEIAVGHDAALAGVVAISDPTPTVVAVEAALLATTDPTGLDYARQKLAARRAELEAQVEAAQTVEAVMSVVVSYPV</sequence>
<dbReference type="OrthoDB" id="5453504at2"/>
<dbReference type="eggNOG" id="ENOG5030HR3">
    <property type="taxonomic scope" value="Bacteria"/>
</dbReference>
<dbReference type="STRING" id="882.DVU_2848"/>
<protein>
    <submittedName>
        <fullName evidence="1">Tail fiber assembly protein, putative</fullName>
    </submittedName>
</protein>
<dbReference type="PaxDb" id="882-DVU_2848"/>
<proteinExistence type="predicted"/>
<keyword evidence="2" id="KW-1185">Reference proteome</keyword>
<reference evidence="1 2" key="1">
    <citation type="journal article" date="2004" name="Nat. Biotechnol.">
        <title>The genome sequence of the anaerobic, sulfate-reducing bacterium Desulfovibrio vulgaris Hildenborough.</title>
        <authorList>
            <person name="Heidelberg J.F."/>
            <person name="Seshadri R."/>
            <person name="Haveman S.A."/>
            <person name="Hemme C.L."/>
            <person name="Paulsen I.T."/>
            <person name="Kolonay J.F."/>
            <person name="Eisen J.A."/>
            <person name="Ward N."/>
            <person name="Methe B."/>
            <person name="Brinkac L.M."/>
            <person name="Daugherty S.C."/>
            <person name="Deboy R.T."/>
            <person name="Dodson R.J."/>
            <person name="Durkin A.S."/>
            <person name="Madupu R."/>
            <person name="Nelson W.C."/>
            <person name="Sullivan S.A."/>
            <person name="Fouts D."/>
            <person name="Haft D.H."/>
            <person name="Selengut J."/>
            <person name="Peterson J.D."/>
            <person name="Davidsen T.M."/>
            <person name="Zafar N."/>
            <person name="Zhou L."/>
            <person name="Radune D."/>
            <person name="Dimitrov G."/>
            <person name="Hance M."/>
            <person name="Tran K."/>
            <person name="Khouri H."/>
            <person name="Gill J."/>
            <person name="Utterback T.R."/>
            <person name="Feldblyum T.V."/>
            <person name="Wall J.D."/>
            <person name="Voordouw G."/>
            <person name="Fraser C.M."/>
        </authorList>
    </citation>
    <scope>NUCLEOTIDE SEQUENCE [LARGE SCALE GENOMIC DNA]</scope>
    <source>
        <strain evidence="2">ATCC 29579 / DSM 644 / NCIMB 8303 / VKM B-1760 / Hildenborough</strain>
    </source>
</reference>
<dbReference type="AlphaFoldDB" id="Q727K7"/>
<dbReference type="EnsemblBacteria" id="AAS97320">
    <property type="protein sequence ID" value="AAS97320"/>
    <property type="gene ID" value="DVU_2848"/>
</dbReference>
<dbReference type="PATRIC" id="fig|882.5.peg.2569"/>
<dbReference type="HOGENOM" id="CLU_1575975_0_0_7"/>
<dbReference type="Proteomes" id="UP000002194">
    <property type="component" value="Chromosome"/>
</dbReference>
<dbReference type="KEGG" id="dvu:DVU_2848"/>
<dbReference type="RefSeq" id="WP_010940114.1">
    <property type="nucleotide sequence ID" value="NC_002937.3"/>
</dbReference>
<accession>Q727K7</accession>
<dbReference type="EMBL" id="AE017285">
    <property type="protein sequence ID" value="AAS97320.1"/>
    <property type="molecule type" value="Genomic_DNA"/>
</dbReference>
<dbReference type="PhylomeDB" id="Q727K7"/>
<gene>
    <name evidence="1" type="ordered locus">DVU_2848</name>
</gene>
<name>Q727K7_NITV2</name>
<evidence type="ECO:0000313" key="1">
    <source>
        <dbReference type="EMBL" id="AAS97320.1"/>
    </source>
</evidence>
<organism evidence="1 2">
    <name type="scientific">Nitratidesulfovibrio vulgaris (strain ATCC 29579 / DSM 644 / CCUG 34227 / NCIMB 8303 / VKM B-1760 / Hildenborough)</name>
    <name type="common">Desulfovibrio vulgaris</name>
    <dbReference type="NCBI Taxonomy" id="882"/>
    <lineage>
        <taxon>Bacteria</taxon>
        <taxon>Pseudomonadati</taxon>
        <taxon>Thermodesulfobacteriota</taxon>
        <taxon>Desulfovibrionia</taxon>
        <taxon>Desulfovibrionales</taxon>
        <taxon>Desulfovibrionaceae</taxon>
        <taxon>Nitratidesulfovibrio</taxon>
    </lineage>
</organism>
<evidence type="ECO:0000313" key="2">
    <source>
        <dbReference type="Proteomes" id="UP000002194"/>
    </source>
</evidence>